<dbReference type="EMBL" id="JAHHHN010000031">
    <property type="protein sequence ID" value="MBW4565134.1"/>
    <property type="molecule type" value="Genomic_DNA"/>
</dbReference>
<feature type="compositionally biased region" description="Polar residues" evidence="1">
    <location>
        <begin position="1"/>
        <end position="13"/>
    </location>
</feature>
<comment type="caution">
    <text evidence="2">The sequence shown here is derived from an EMBL/GenBank/DDBJ whole genome shotgun (WGS) entry which is preliminary data.</text>
</comment>
<evidence type="ECO:0000313" key="3">
    <source>
        <dbReference type="Proteomes" id="UP000715781"/>
    </source>
</evidence>
<evidence type="ECO:0000256" key="1">
    <source>
        <dbReference type="SAM" id="MobiDB-lite"/>
    </source>
</evidence>
<evidence type="ECO:0000313" key="2">
    <source>
        <dbReference type="EMBL" id="MBW4565134.1"/>
    </source>
</evidence>
<reference evidence="2" key="2">
    <citation type="journal article" date="2022" name="Microbiol. Resour. Announc.">
        <title>Metagenome Sequencing to Explore Phylogenomics of Terrestrial Cyanobacteria.</title>
        <authorList>
            <person name="Ward R.D."/>
            <person name="Stajich J.E."/>
            <person name="Johansen J.R."/>
            <person name="Huntemann M."/>
            <person name="Clum A."/>
            <person name="Foster B."/>
            <person name="Foster B."/>
            <person name="Roux S."/>
            <person name="Palaniappan K."/>
            <person name="Varghese N."/>
            <person name="Mukherjee S."/>
            <person name="Reddy T.B.K."/>
            <person name="Daum C."/>
            <person name="Copeland A."/>
            <person name="Chen I.A."/>
            <person name="Ivanova N.N."/>
            <person name="Kyrpides N.C."/>
            <person name="Shapiro N."/>
            <person name="Eloe-Fadrosh E.A."/>
            <person name="Pietrasiak N."/>
        </authorList>
    </citation>
    <scope>NUCLEOTIDE SEQUENCE</scope>
    <source>
        <strain evidence="2">JT2-VF2</strain>
    </source>
</reference>
<dbReference type="Proteomes" id="UP000715781">
    <property type="component" value="Unassembled WGS sequence"/>
</dbReference>
<dbReference type="AlphaFoldDB" id="A0A951Q388"/>
<reference evidence="2" key="1">
    <citation type="submission" date="2021-05" db="EMBL/GenBank/DDBJ databases">
        <authorList>
            <person name="Pietrasiak N."/>
            <person name="Ward R."/>
            <person name="Stajich J.E."/>
            <person name="Kurbessoian T."/>
        </authorList>
    </citation>
    <scope>NUCLEOTIDE SEQUENCE</scope>
    <source>
        <strain evidence="2">JT2-VF2</strain>
    </source>
</reference>
<proteinExistence type="predicted"/>
<organism evidence="2 3">
    <name type="scientific">Mojavia pulchra JT2-VF2</name>
    <dbReference type="NCBI Taxonomy" id="287848"/>
    <lineage>
        <taxon>Bacteria</taxon>
        <taxon>Bacillati</taxon>
        <taxon>Cyanobacteriota</taxon>
        <taxon>Cyanophyceae</taxon>
        <taxon>Nostocales</taxon>
        <taxon>Nostocaceae</taxon>
    </lineage>
</organism>
<protein>
    <submittedName>
        <fullName evidence="2">Uncharacterized protein</fullName>
    </submittedName>
</protein>
<feature type="region of interest" description="Disordered" evidence="1">
    <location>
        <begin position="1"/>
        <end position="67"/>
    </location>
</feature>
<gene>
    <name evidence="2" type="ORF">KME32_29365</name>
</gene>
<sequence>MEQETPSSEQETLSLEHETPSSEQETLSLEHETPSSEHETPSSEHETPSLEHETPSLEQETPSSEHEISVFKLSITRSDRILSSAIASSPLYSFKLLSNLSCNAPIYNPEEEFNRLIF</sequence>
<feature type="compositionally biased region" description="Basic and acidic residues" evidence="1">
    <location>
        <begin position="28"/>
        <end position="55"/>
    </location>
</feature>
<name>A0A951Q388_9NOST</name>
<accession>A0A951Q388</accession>